<dbReference type="InterPro" id="IPR020084">
    <property type="entry name" value="NUDIX_hydrolase_CS"/>
</dbReference>
<dbReference type="PROSITE" id="PS00893">
    <property type="entry name" value="NUDIX_BOX"/>
    <property type="match status" value="1"/>
</dbReference>
<evidence type="ECO:0000313" key="10">
    <source>
        <dbReference type="Proteomes" id="UP000192342"/>
    </source>
</evidence>
<organism evidence="9 10">
    <name type="scientific">Oceanococcus atlanticus</name>
    <dbReference type="NCBI Taxonomy" id="1317117"/>
    <lineage>
        <taxon>Bacteria</taxon>
        <taxon>Pseudomonadati</taxon>
        <taxon>Pseudomonadota</taxon>
        <taxon>Gammaproteobacteria</taxon>
        <taxon>Chromatiales</taxon>
        <taxon>Oceanococcaceae</taxon>
        <taxon>Oceanococcus</taxon>
    </lineage>
</organism>
<dbReference type="SUPFAM" id="SSF55811">
    <property type="entry name" value="Nudix"/>
    <property type="match status" value="1"/>
</dbReference>
<comment type="caution">
    <text evidence="9">The sequence shown here is derived from an EMBL/GenBank/DDBJ whole genome shotgun (WGS) entry which is preliminary data.</text>
</comment>
<protein>
    <recommendedName>
        <fullName evidence="4">GDP-mannose pyrophosphatase</fullName>
    </recommendedName>
    <alternativeName>
        <fullName evidence="6">GDP-mannose hydrolase</fullName>
    </alternativeName>
    <alternativeName>
        <fullName evidence="7">GDPMK</fullName>
    </alternativeName>
</protein>
<dbReference type="InterPro" id="IPR000086">
    <property type="entry name" value="NUDIX_hydrolase_dom"/>
</dbReference>
<keyword evidence="10" id="KW-1185">Reference proteome</keyword>
<comment type="catalytic activity">
    <reaction evidence="1">
        <text>GDP-alpha-D-mannose + H2O = alpha-D-mannose 1-phosphate + GMP + 2 H(+)</text>
        <dbReference type="Rhea" id="RHEA:27978"/>
        <dbReference type="ChEBI" id="CHEBI:15377"/>
        <dbReference type="ChEBI" id="CHEBI:15378"/>
        <dbReference type="ChEBI" id="CHEBI:57527"/>
        <dbReference type="ChEBI" id="CHEBI:58115"/>
        <dbReference type="ChEBI" id="CHEBI:58409"/>
    </reaction>
</comment>
<gene>
    <name evidence="9" type="ORF">ATO7_04765</name>
</gene>
<evidence type="ECO:0000256" key="6">
    <source>
        <dbReference type="ARBA" id="ARBA00032162"/>
    </source>
</evidence>
<evidence type="ECO:0000256" key="1">
    <source>
        <dbReference type="ARBA" id="ARBA00000847"/>
    </source>
</evidence>
<dbReference type="GO" id="GO:0006753">
    <property type="term" value="P:nucleoside phosphate metabolic process"/>
    <property type="evidence" value="ECO:0007669"/>
    <property type="project" value="TreeGrafter"/>
</dbReference>
<dbReference type="Gene3D" id="3.90.79.10">
    <property type="entry name" value="Nucleoside Triphosphate Pyrophosphohydrolase"/>
    <property type="match status" value="1"/>
</dbReference>
<evidence type="ECO:0000256" key="7">
    <source>
        <dbReference type="ARBA" id="ARBA00032272"/>
    </source>
</evidence>
<dbReference type="CDD" id="cd03424">
    <property type="entry name" value="NUDIX_ADPRase_Nudt5_UGPPase_Nudt14"/>
    <property type="match status" value="1"/>
</dbReference>
<dbReference type="GO" id="GO:0016787">
    <property type="term" value="F:hydrolase activity"/>
    <property type="evidence" value="ECO:0007669"/>
    <property type="project" value="UniProtKB-KW"/>
</dbReference>
<dbReference type="RefSeq" id="WP_083560026.1">
    <property type="nucleotide sequence ID" value="NZ_AQQV01000001.1"/>
</dbReference>
<sequence>MPLPQDAEILHTARFLELRRTGRWEYVQRCNTGGGAAFMIATTAEQELVLVEQLRPAVNQRVIELPAGVVGDEHHGEAPIEAAKRELEEETGFRPGRVTCLHDSPTAAGLTSEWAWYFRMTELTRVSAGGGVDGEDITTHVVPLGEINAWLSQRKTAGCAVDWRIFAALHWIEHGEH</sequence>
<dbReference type="PROSITE" id="PS51462">
    <property type="entry name" value="NUDIX"/>
    <property type="match status" value="1"/>
</dbReference>
<dbReference type="PANTHER" id="PTHR11839:SF18">
    <property type="entry name" value="NUDIX HYDROLASE DOMAIN-CONTAINING PROTEIN"/>
    <property type="match status" value="1"/>
</dbReference>
<dbReference type="Proteomes" id="UP000192342">
    <property type="component" value="Unassembled WGS sequence"/>
</dbReference>
<dbReference type="STRING" id="1317117.ATO7_04765"/>
<dbReference type="PANTHER" id="PTHR11839">
    <property type="entry name" value="UDP/ADP-SUGAR PYROPHOSPHATASE"/>
    <property type="match status" value="1"/>
</dbReference>
<evidence type="ECO:0000256" key="3">
    <source>
        <dbReference type="ARBA" id="ARBA00007275"/>
    </source>
</evidence>
<accession>A0A1Y1SHL5</accession>
<evidence type="ECO:0000256" key="5">
    <source>
        <dbReference type="ARBA" id="ARBA00022801"/>
    </source>
</evidence>
<comment type="similarity">
    <text evidence="3">Belongs to the Nudix hydrolase family. NudK subfamily.</text>
</comment>
<proteinExistence type="inferred from homology"/>
<evidence type="ECO:0000256" key="2">
    <source>
        <dbReference type="ARBA" id="ARBA00001946"/>
    </source>
</evidence>
<dbReference type="GO" id="GO:0019693">
    <property type="term" value="P:ribose phosphate metabolic process"/>
    <property type="evidence" value="ECO:0007669"/>
    <property type="project" value="TreeGrafter"/>
</dbReference>
<dbReference type="InterPro" id="IPR015797">
    <property type="entry name" value="NUDIX_hydrolase-like_dom_sf"/>
</dbReference>
<evidence type="ECO:0000313" key="9">
    <source>
        <dbReference type="EMBL" id="ORE89162.1"/>
    </source>
</evidence>
<evidence type="ECO:0000259" key="8">
    <source>
        <dbReference type="PROSITE" id="PS51462"/>
    </source>
</evidence>
<dbReference type="AlphaFoldDB" id="A0A1Y1SHL5"/>
<reference evidence="9 10" key="1">
    <citation type="submission" date="2013-04" db="EMBL/GenBank/DDBJ databases">
        <title>Oceanococcus atlanticus 22II-S10r2 Genome Sequencing.</title>
        <authorList>
            <person name="Lai Q."/>
            <person name="Li G."/>
            <person name="Shao Z."/>
        </authorList>
    </citation>
    <scope>NUCLEOTIDE SEQUENCE [LARGE SCALE GENOMIC DNA]</scope>
    <source>
        <strain evidence="9 10">22II-S10r2</strain>
    </source>
</reference>
<feature type="domain" description="Nudix hydrolase" evidence="8">
    <location>
        <begin position="31"/>
        <end position="165"/>
    </location>
</feature>
<keyword evidence="5 9" id="KW-0378">Hydrolase</keyword>
<dbReference type="EMBL" id="AQQV01000001">
    <property type="protein sequence ID" value="ORE89162.1"/>
    <property type="molecule type" value="Genomic_DNA"/>
</dbReference>
<dbReference type="Pfam" id="PF00293">
    <property type="entry name" value="NUDIX"/>
    <property type="match status" value="1"/>
</dbReference>
<dbReference type="OrthoDB" id="7066556at2"/>
<evidence type="ECO:0000256" key="4">
    <source>
        <dbReference type="ARBA" id="ARBA00016377"/>
    </source>
</evidence>
<name>A0A1Y1SHL5_9GAMM</name>
<comment type="cofactor">
    <cofactor evidence="2">
        <name>Mg(2+)</name>
        <dbReference type="ChEBI" id="CHEBI:18420"/>
    </cofactor>
</comment>